<comment type="caution">
    <text evidence="1">The sequence shown here is derived from an EMBL/GenBank/DDBJ whole genome shotgun (WGS) entry which is preliminary data.</text>
</comment>
<dbReference type="InterPro" id="IPR024787">
    <property type="entry name" value="EcsC"/>
</dbReference>
<gene>
    <name evidence="1" type="ORF">VPK24_12075</name>
</gene>
<evidence type="ECO:0000313" key="2">
    <source>
        <dbReference type="Proteomes" id="UP001604335"/>
    </source>
</evidence>
<name>A0ABW7CC16_9CYAN</name>
<protein>
    <recommendedName>
        <fullName evidence="3">EcsC family protein</fullName>
    </recommendedName>
</protein>
<sequence length="313" mass="33717">MSEPTSESAFDLQRSIEGLLDAASSVDSSAVREAVHKTRIDNPTALPEDIAKMIIGQQSLMSGLLGAGTGLLGAPFLVATLPADLVKMLKLQTFTIHSVAYAYGYSAETTDFKTDASLILSNNSFDEISRSLQKMLEAQMEQAFKELDLELTPEELQDLQPESTWNLGATVNQAAKKSAATTAVKLGVSHSSKYIAKAAVRLGGNALCDQALKRVPQLLRGMAWSVAGKKIAEKTIQRGVSRAVPVLGAVVGGGMDWWAIQQVGNVAIDYYKNDGPEHLKALTEIFGKVPVEDLNEDNPFPPSDLDELFAIPW</sequence>
<dbReference type="RefSeq" id="WP_393013713.1">
    <property type="nucleotide sequence ID" value="NZ_JAZAQF010000070.1"/>
</dbReference>
<organism evidence="1 2">
    <name type="scientific">Limnothrix redekei LRLZ20PSL1</name>
    <dbReference type="NCBI Taxonomy" id="3112953"/>
    <lineage>
        <taxon>Bacteria</taxon>
        <taxon>Bacillati</taxon>
        <taxon>Cyanobacteriota</taxon>
        <taxon>Cyanophyceae</taxon>
        <taxon>Pseudanabaenales</taxon>
        <taxon>Pseudanabaenaceae</taxon>
        <taxon>Limnothrix</taxon>
    </lineage>
</organism>
<proteinExistence type="predicted"/>
<dbReference type="Proteomes" id="UP001604335">
    <property type="component" value="Unassembled WGS sequence"/>
</dbReference>
<reference evidence="2" key="1">
    <citation type="journal article" date="2024" name="Algal Res.">
        <title>Biochemical, toxicological and genomic investigation of a high-biomass producing Limnothrix strain isolated from Italian shallow drinking water reservoir.</title>
        <authorList>
            <person name="Simonazzi M."/>
            <person name="Shishido T.K."/>
            <person name="Delbaje E."/>
            <person name="Wahlsten M."/>
            <person name="Fewer D.P."/>
            <person name="Sivonen K."/>
            <person name="Pezzolesi L."/>
            <person name="Pistocchi R."/>
        </authorList>
    </citation>
    <scope>NUCLEOTIDE SEQUENCE [LARGE SCALE GENOMIC DNA]</scope>
    <source>
        <strain evidence="2">LRLZ20PSL1</strain>
    </source>
</reference>
<evidence type="ECO:0008006" key="3">
    <source>
        <dbReference type="Google" id="ProtNLM"/>
    </source>
</evidence>
<accession>A0ABW7CC16</accession>
<evidence type="ECO:0000313" key="1">
    <source>
        <dbReference type="EMBL" id="MFG3818378.1"/>
    </source>
</evidence>
<dbReference type="EMBL" id="JAZAQF010000070">
    <property type="protein sequence ID" value="MFG3818378.1"/>
    <property type="molecule type" value="Genomic_DNA"/>
</dbReference>
<dbReference type="Pfam" id="PF12787">
    <property type="entry name" value="EcsC"/>
    <property type="match status" value="1"/>
</dbReference>
<keyword evidence="2" id="KW-1185">Reference proteome</keyword>